<reference evidence="7" key="2">
    <citation type="journal article" date="2021" name="Sci. Data">
        <title>Chromosome-scale genome sequencing, assembly and annotation of six genomes from subfamily Leishmaniinae.</title>
        <authorList>
            <person name="Almutairi H."/>
            <person name="Urbaniak M.D."/>
            <person name="Bates M.D."/>
            <person name="Jariyapan N."/>
            <person name="Kwakye-Nuako G."/>
            <person name="Thomaz Soccol V."/>
            <person name="Al-Salem W.S."/>
            <person name="Dillon R.J."/>
            <person name="Bates P.A."/>
            <person name="Gatherer D."/>
        </authorList>
    </citation>
    <scope>NUCLEOTIDE SEQUENCE [LARGE SCALE GENOMIC DNA]</scope>
</reference>
<dbReference type="Gene3D" id="1.10.1420.10">
    <property type="match status" value="1"/>
</dbReference>
<feature type="region of interest" description="Disordered" evidence="4">
    <location>
        <begin position="1025"/>
        <end position="1092"/>
    </location>
</feature>
<feature type="compositionally biased region" description="Low complexity" evidence="4">
    <location>
        <begin position="1037"/>
        <end position="1056"/>
    </location>
</feature>
<evidence type="ECO:0000256" key="1">
    <source>
        <dbReference type="ARBA" id="ARBA00022741"/>
    </source>
</evidence>
<dbReference type="Gene3D" id="3.30.420.110">
    <property type="entry name" value="MutS, connector domain"/>
    <property type="match status" value="1"/>
</dbReference>
<evidence type="ECO:0000259" key="5">
    <source>
        <dbReference type="PROSITE" id="PS00486"/>
    </source>
</evidence>
<dbReference type="GO" id="GO:0030983">
    <property type="term" value="F:mismatched DNA binding"/>
    <property type="evidence" value="ECO:0007669"/>
    <property type="project" value="InterPro"/>
</dbReference>
<dbReference type="RefSeq" id="XP_067063523.1">
    <property type="nucleotide sequence ID" value="XM_067207750.1"/>
</dbReference>
<evidence type="ECO:0000256" key="3">
    <source>
        <dbReference type="ARBA" id="ARBA00023125"/>
    </source>
</evidence>
<accession>A0A836KNP1</accession>
<dbReference type="PANTHER" id="PTHR11361:SF139">
    <property type="entry name" value="REPAIR PROTEIN, PUTATIVE-RELATED"/>
    <property type="match status" value="1"/>
</dbReference>
<dbReference type="InterPro" id="IPR036187">
    <property type="entry name" value="DNA_mismatch_repair_MutS_sf"/>
</dbReference>
<keyword evidence="7" id="KW-1185">Reference proteome</keyword>
<dbReference type="InterPro" id="IPR045076">
    <property type="entry name" value="MutS"/>
</dbReference>
<name>A0A836KNP1_9TRYP</name>
<comment type="caution">
    <text evidence="6">The sequence shown here is derived from an EMBL/GenBank/DDBJ whole genome shotgun (WGS) entry which is preliminary data.</text>
</comment>
<evidence type="ECO:0000313" key="6">
    <source>
        <dbReference type="EMBL" id="KAG5479812.1"/>
    </source>
</evidence>
<organism evidence="6 7">
    <name type="scientific">Leishmania orientalis</name>
    <dbReference type="NCBI Taxonomy" id="2249476"/>
    <lineage>
        <taxon>Eukaryota</taxon>
        <taxon>Discoba</taxon>
        <taxon>Euglenozoa</taxon>
        <taxon>Kinetoplastea</taxon>
        <taxon>Metakinetoplastina</taxon>
        <taxon>Trypanosomatida</taxon>
        <taxon>Trypanosomatidae</taxon>
        <taxon>Leishmaniinae</taxon>
        <taxon>Leishmania</taxon>
    </lineage>
</organism>
<feature type="domain" description="DNA mismatch repair proteins mutS family" evidence="5">
    <location>
        <begin position="1424"/>
        <end position="1440"/>
    </location>
</feature>
<evidence type="ECO:0000256" key="2">
    <source>
        <dbReference type="ARBA" id="ARBA00022840"/>
    </source>
</evidence>
<dbReference type="InterPro" id="IPR027417">
    <property type="entry name" value="P-loop_NTPase"/>
</dbReference>
<dbReference type="Pfam" id="PF00488">
    <property type="entry name" value="MutS_V"/>
    <property type="match status" value="1"/>
</dbReference>
<proteinExistence type="predicted"/>
<keyword evidence="2" id="KW-0067">ATP-binding</keyword>
<feature type="region of interest" description="Disordered" evidence="4">
    <location>
        <begin position="1"/>
        <end position="27"/>
    </location>
</feature>
<dbReference type="Gene3D" id="3.40.50.300">
    <property type="entry name" value="P-loop containing nucleotide triphosphate hydrolases"/>
    <property type="match status" value="1"/>
</dbReference>
<evidence type="ECO:0000313" key="7">
    <source>
        <dbReference type="Proteomes" id="UP000674143"/>
    </source>
</evidence>
<dbReference type="EMBL" id="JAFHLR010000021">
    <property type="protein sequence ID" value="KAG5479812.1"/>
    <property type="molecule type" value="Genomic_DNA"/>
</dbReference>
<reference evidence="7" key="1">
    <citation type="journal article" date="2021" name="Microbiol. Resour. Announc.">
        <title>LGAAP: Leishmaniinae Genome Assembly and Annotation Pipeline.</title>
        <authorList>
            <person name="Almutairi H."/>
            <person name="Urbaniak M.D."/>
            <person name="Bates M.D."/>
            <person name="Jariyapan N."/>
            <person name="Kwakye-Nuako G."/>
            <person name="Thomaz-Soccol V."/>
            <person name="Al-Salem W.S."/>
            <person name="Dillon R.J."/>
            <person name="Bates P.A."/>
            <person name="Gatherer D."/>
        </authorList>
    </citation>
    <scope>NUCLEOTIDE SEQUENCE [LARGE SCALE GENOMIC DNA]</scope>
</reference>
<gene>
    <name evidence="6" type="ORF">LSCM4_05820</name>
</gene>
<dbReference type="InterPro" id="IPR036678">
    <property type="entry name" value="MutS_con_dom_sf"/>
</dbReference>
<dbReference type="Proteomes" id="UP000674143">
    <property type="component" value="Unassembled WGS sequence"/>
</dbReference>
<feature type="compositionally biased region" description="Polar residues" evidence="4">
    <location>
        <begin position="1078"/>
        <end position="1087"/>
    </location>
</feature>
<dbReference type="GO" id="GO:0140664">
    <property type="term" value="F:ATP-dependent DNA damage sensor activity"/>
    <property type="evidence" value="ECO:0007669"/>
    <property type="project" value="InterPro"/>
</dbReference>
<dbReference type="PROSITE" id="PS00486">
    <property type="entry name" value="DNA_MISMATCH_REPAIR_2"/>
    <property type="match status" value="1"/>
</dbReference>
<keyword evidence="3" id="KW-0238">DNA-binding</keyword>
<dbReference type="GeneID" id="92361684"/>
<sequence length="1569" mass="166610">MFASPTAWNELYGPPPEAASQGHERASTAAAAAAAAAVPPYTLTDGSAGGPGWGYAHRQAVPPPAPALFATSAASAFSPLPSSVLWSAAPVSSHYTVVSQPVRCFPMPPAPAMIRTNCQSYPCMSAYGRGGGGRPPAESAPPGENNYEPTRSPGTIIQWRQGTCGSHRLLPSQSQVSVSMVPLAAGAGLGSGTAAGPYAVHTAYAAKMAAEAEAEGWGVGTMSPYDDGEPGASRTLRRSPRAEDVASVSGYGWPAPRAAIQPASAWEREEAAKASTIAAQDTSWIQHAAYASYEGNRGGVAVGKHAAQVSHDVDVCPLDGRLLAPPPPPPRPRLTLHEHLDREQQQRQSHEYGSISSGARHLNSVRHRSAASAAALFFQSPCGIDNSGNSPCTGGSAALRHGRQVAAATSAIACAAASTSATGASMTAASVASAAAAQAEPCCVAALIFNNAKDVGVALCELPSLTVSLFQYGDTATFFKTASLLHTRNPVEVLVPSTAVDSELVLTLLLQHGAHMTFTSVQRCFYNAEEGVQRLTQLKSSAEASLSIEDTDRYLCVAAANAVILYMEHVNDMHMLPGSVRVRSEALEHYMEVSRTTARALQIIPGAACAPVATAVPLTLMGSAASGSDRAEQQQRMRAQRYGAARTPSFLGHDPGEPPPLQTVALVDAIPRACTIMGQRYLRRTLLQPLRDRVAVQGRHDAVEWLLCEPRRLHVLRTLLRHTTALDLERLTATLTHQPRRERTEAQQQSYLESLQLLWSALPYLEQLRVQLTAYLGPLPREHASVHSQGVSPSTPPPLPIGEPEAAAPPKNLCSTAEYPTVLHSIAIALGQCRFPALATLMGTYLERSVLPSVVGHHERSAVHYGATLDVDAGSTYVSPGGSVLAPPQHPQRRRRRLRSDDGAALNSRQNQQQHSQRVTAVLLRLLRVCFLVQAPRGGELDALRTRLSLRISNITSYAAELRATYQILSLRLEPDPVKLYCFSYAAAEEAKARDGPFTWRYAGGSHFALYLSSLREQQLLRQEQGRHLPGSPSHPPTSADDSLLTTSSFLPLEPSQDARGAGGAAPPSSAVDPFPPFTSSANSTASRQLRRRRVRCSTEDLDYRCARAQECVAAILQLQLHSVQPLVRAIQHEFLGSLQATVESVALLDTLLSFALYSLTHQCTRPVLVELRTGSTTAPRVHTRMTEPLRGGEVNTSSGRNATAAAGGVGASYAEVEEDSDGASPAVGAGDHSGGAVVSADVSETFSDAATPPSTPTLPAVTAYTMPSASAATGAATRHASRAALCIENALHPSATQRQPPSRTVMRTGLSTRLAGARSVGVTAPTSDFGGGLTMSWGSGGGDVCVVTGPNACGKTTLLRILGQYFTLAQAGCFLPAQHAQLFLADRLLAHMLCDELPSITHSSFRRELMELSELTHAATAESVALVDELGRSTTTAQGFSLAWATTLLLSGRRVHSVLTTHYAGLPSLARVRPMRVVAYHFRVTFQQVVAHDGGREGAAASSSGEPSRARTTIARFGHTLFPGPCPQRWYGLALAEKLCFFKPVLDIARRTRTWHSRAGAPTGEEEV</sequence>
<protein>
    <recommendedName>
        <fullName evidence="5">DNA mismatch repair proteins mutS family domain-containing protein</fullName>
    </recommendedName>
</protein>
<dbReference type="GO" id="GO:0006298">
    <property type="term" value="P:mismatch repair"/>
    <property type="evidence" value="ECO:0007669"/>
    <property type="project" value="InterPro"/>
</dbReference>
<feature type="region of interest" description="Disordered" evidence="4">
    <location>
        <begin position="222"/>
        <end position="241"/>
    </location>
</feature>
<dbReference type="SUPFAM" id="SSF48334">
    <property type="entry name" value="DNA repair protein MutS, domain III"/>
    <property type="match status" value="1"/>
</dbReference>
<feature type="compositionally biased region" description="Low complexity" evidence="4">
    <location>
        <begin position="135"/>
        <end position="144"/>
    </location>
</feature>
<feature type="region of interest" description="Disordered" evidence="4">
    <location>
        <begin position="129"/>
        <end position="151"/>
    </location>
</feature>
<dbReference type="InterPro" id="IPR000432">
    <property type="entry name" value="DNA_mismatch_repair_MutS_C"/>
</dbReference>
<evidence type="ECO:0000256" key="4">
    <source>
        <dbReference type="SAM" id="MobiDB-lite"/>
    </source>
</evidence>
<keyword evidence="1" id="KW-0547">Nucleotide-binding</keyword>
<dbReference type="FunFam" id="3.30.420.110:FF:000031">
    <property type="entry name" value="DNA mismatch repair protein"/>
    <property type="match status" value="1"/>
</dbReference>
<dbReference type="PANTHER" id="PTHR11361">
    <property type="entry name" value="DNA MISMATCH REPAIR PROTEIN MUTS FAMILY MEMBER"/>
    <property type="match status" value="1"/>
</dbReference>
<dbReference type="InterPro" id="IPR007696">
    <property type="entry name" value="DNA_mismatch_repair_MutS_core"/>
</dbReference>
<feature type="region of interest" description="Disordered" evidence="4">
    <location>
        <begin position="1189"/>
        <end position="1236"/>
    </location>
</feature>
<feature type="region of interest" description="Disordered" evidence="4">
    <location>
        <begin position="784"/>
        <end position="807"/>
    </location>
</feature>
<dbReference type="Pfam" id="PF05192">
    <property type="entry name" value="MutS_III"/>
    <property type="match status" value="1"/>
</dbReference>
<dbReference type="SMART" id="SM00534">
    <property type="entry name" value="MUTSac"/>
    <property type="match status" value="1"/>
</dbReference>
<dbReference type="GO" id="GO:0032301">
    <property type="term" value="C:MutSalpha complex"/>
    <property type="evidence" value="ECO:0007669"/>
    <property type="project" value="TreeGrafter"/>
</dbReference>
<feature type="region of interest" description="Disordered" evidence="4">
    <location>
        <begin position="880"/>
        <end position="900"/>
    </location>
</feature>
<dbReference type="GO" id="GO:0005524">
    <property type="term" value="F:ATP binding"/>
    <property type="evidence" value="ECO:0007669"/>
    <property type="project" value="UniProtKB-KW"/>
</dbReference>
<dbReference type="KEGG" id="loi:92361684"/>
<dbReference type="SUPFAM" id="SSF52540">
    <property type="entry name" value="P-loop containing nucleoside triphosphate hydrolases"/>
    <property type="match status" value="1"/>
</dbReference>